<dbReference type="SFLD" id="SFLDG01129">
    <property type="entry name" value="C1.5:_HAD__Beta-PGM__Phosphata"/>
    <property type="match status" value="1"/>
</dbReference>
<dbReference type="SUPFAM" id="SSF56784">
    <property type="entry name" value="HAD-like"/>
    <property type="match status" value="1"/>
</dbReference>
<accession>A0A2M9ZSW6</accession>
<dbReference type="SFLD" id="SFLDS00003">
    <property type="entry name" value="Haloacid_Dehalogenase"/>
    <property type="match status" value="1"/>
</dbReference>
<keyword evidence="3" id="KW-1185">Reference proteome</keyword>
<proteinExistence type="predicted"/>
<dbReference type="OrthoDB" id="9809962at2"/>
<dbReference type="NCBIfam" id="TIGR01549">
    <property type="entry name" value="HAD-SF-IA-v1"/>
    <property type="match status" value="1"/>
</dbReference>
<name>A0A2M9ZSW6_9LEPT</name>
<dbReference type="PANTHER" id="PTHR46191:SF2">
    <property type="entry name" value="HALOACID DEHALOGENASE-LIKE HYDROLASE DOMAIN-CONTAINING PROTEIN 3"/>
    <property type="match status" value="1"/>
</dbReference>
<dbReference type="Pfam" id="PF00702">
    <property type="entry name" value="Hydrolase"/>
    <property type="match status" value="1"/>
</dbReference>
<dbReference type="Gene3D" id="3.40.50.1000">
    <property type="entry name" value="HAD superfamily/HAD-like"/>
    <property type="match status" value="1"/>
</dbReference>
<dbReference type="Proteomes" id="UP000231990">
    <property type="component" value="Unassembled WGS sequence"/>
</dbReference>
<evidence type="ECO:0000313" key="3">
    <source>
        <dbReference type="Proteomes" id="UP000231962"/>
    </source>
</evidence>
<dbReference type="Gene3D" id="1.10.150.720">
    <property type="entry name" value="Haloacid dehalogenase-like hydrolase"/>
    <property type="match status" value="1"/>
</dbReference>
<dbReference type="EMBL" id="NPDY01000016">
    <property type="protein sequence ID" value="PJZ68750.1"/>
    <property type="molecule type" value="Genomic_DNA"/>
</dbReference>
<dbReference type="GO" id="GO:0016787">
    <property type="term" value="F:hydrolase activity"/>
    <property type="evidence" value="ECO:0007669"/>
    <property type="project" value="UniProtKB-KW"/>
</dbReference>
<sequence>MSIKFERYLFLDVGDTLMSLNRPAGEIYFEVLSKFGITQKPKLNLEKAFRLAYAEMTRNPLPDFQDKFHVHQDGSKGWWRDLLSIFLEKIGSDVSPDSIAESIFEKFDDPRLWDLDPGFREVLEFTQQNQFGLGIISNWDHRLRDLLKSVGVAQYFNPIFVSAEFGYEKPSPRIFEAAERAVGLDPKNLIYCGDKVEFDIVPTRERGWTAFQKHAEGEISSLSELPRLLEPTLKI</sequence>
<comment type="caution">
    <text evidence="2">The sequence shown here is derived from an EMBL/GenBank/DDBJ whole genome shotgun (WGS) entry which is preliminary data.</text>
</comment>
<dbReference type="PANTHER" id="PTHR46191">
    <property type="match status" value="1"/>
</dbReference>
<protein>
    <submittedName>
        <fullName evidence="2">Hydrolase</fullName>
    </submittedName>
</protein>
<keyword evidence="2" id="KW-0378">Hydrolase</keyword>
<dbReference type="AlphaFoldDB" id="A0A2M9ZSW6"/>
<dbReference type="InterPro" id="IPR036412">
    <property type="entry name" value="HAD-like_sf"/>
</dbReference>
<dbReference type="InterPro" id="IPR006439">
    <property type="entry name" value="HAD-SF_hydro_IA"/>
</dbReference>
<organism evidence="2 4">
    <name type="scientific">Leptospira perolatii</name>
    <dbReference type="NCBI Taxonomy" id="2023191"/>
    <lineage>
        <taxon>Bacteria</taxon>
        <taxon>Pseudomonadati</taxon>
        <taxon>Spirochaetota</taxon>
        <taxon>Spirochaetia</taxon>
        <taxon>Leptospirales</taxon>
        <taxon>Leptospiraceae</taxon>
        <taxon>Leptospira</taxon>
    </lineage>
</organism>
<dbReference type="InterPro" id="IPR051828">
    <property type="entry name" value="HAD-like_hydrolase_domain"/>
</dbReference>
<dbReference type="InterPro" id="IPR023214">
    <property type="entry name" value="HAD_sf"/>
</dbReference>
<dbReference type="NCBIfam" id="TIGR02252">
    <property type="entry name" value="DREG-2"/>
    <property type="match status" value="1"/>
</dbReference>
<evidence type="ECO:0000313" key="2">
    <source>
        <dbReference type="EMBL" id="PJZ75105.1"/>
    </source>
</evidence>
<dbReference type="EMBL" id="NPDZ01000001">
    <property type="protein sequence ID" value="PJZ75105.1"/>
    <property type="molecule type" value="Genomic_DNA"/>
</dbReference>
<dbReference type="InterPro" id="IPR044924">
    <property type="entry name" value="HAD-SF_hydro_IA_REG-2-like_cap"/>
</dbReference>
<dbReference type="RefSeq" id="WP_100714765.1">
    <property type="nucleotide sequence ID" value="NZ_NPDY01000016.1"/>
</dbReference>
<evidence type="ECO:0000313" key="4">
    <source>
        <dbReference type="Proteomes" id="UP000231990"/>
    </source>
</evidence>
<gene>
    <name evidence="1" type="ORF">CH360_14450</name>
    <name evidence="2" type="ORF">CH373_03570</name>
</gene>
<reference evidence="3 4" key="1">
    <citation type="submission" date="2017-07" db="EMBL/GenBank/DDBJ databases">
        <title>Leptospira spp. isolated from tropical soils.</title>
        <authorList>
            <person name="Thibeaux R."/>
            <person name="Iraola G."/>
            <person name="Ferres I."/>
            <person name="Bierque E."/>
            <person name="Girault D."/>
            <person name="Soupe-Gilbert M.-E."/>
            <person name="Picardeau M."/>
            <person name="Goarant C."/>
        </authorList>
    </citation>
    <scope>NUCLEOTIDE SEQUENCE [LARGE SCALE GENOMIC DNA]</scope>
    <source>
        <strain evidence="2 4">FH1-B-B1</strain>
        <strain evidence="1 3">FH1-B-C1</strain>
    </source>
</reference>
<dbReference type="Proteomes" id="UP000231962">
    <property type="component" value="Unassembled WGS sequence"/>
</dbReference>
<dbReference type="InterPro" id="IPR011949">
    <property type="entry name" value="HAD-SF_hydro_IA_REG-2-like"/>
</dbReference>
<evidence type="ECO:0000313" key="1">
    <source>
        <dbReference type="EMBL" id="PJZ68750.1"/>
    </source>
</evidence>